<evidence type="ECO:0000256" key="7">
    <source>
        <dbReference type="ARBA" id="ARBA00022705"/>
    </source>
</evidence>
<dbReference type="PRINTS" id="PR00706">
    <property type="entry name" value="PYROGLUPTASE"/>
</dbReference>
<dbReference type="InterPro" id="IPR000086">
    <property type="entry name" value="NUDIX_hydrolase_dom"/>
</dbReference>
<dbReference type="SUPFAM" id="SSF55811">
    <property type="entry name" value="Nudix"/>
    <property type="match status" value="1"/>
</dbReference>
<gene>
    <name evidence="18" type="ORF">CXX69_06070</name>
</gene>
<sequence>MPLETHQASAIDQMKRTGQSTTDRISGSWMTNQPNPLPCCRLKCCPRYRNGTSERARATSGRRVPHGPIPPLNSFQMTPTTPRVLASSGPSSGTTLTTYSSAIGRPPNAPMHESDADWLGEKANSTSRHRCHVSEPRILVTAFPPFSDLETNVSESVLERLERDGIDGLDVVTRMLSVDEAGSSAVATEIRDGIEVDGILHLGLAQRRTGICLERLARNSYSMTEPDNSGRLEESGSIVAYGPDALETTASIHVLDEEFEHDPDVQWSKDPGGYVCNETIYRTLYELQASTGPALPAIFVHLPPESEILLDQQVAAVHRVARCLVTRPKYEVVGALLFDDRGRILSCRRPNEDAWGGWWEFPGGKIDSDEDPPTALLRELEEELGISPTPKEKVAHIDYEYDDRSVSLQIWNCGVIDPSAFALAEHEAARWLSRDELLDVQWLPADLPIIEQWRREGLPEP</sequence>
<evidence type="ECO:0000256" key="16">
    <source>
        <dbReference type="SAM" id="MobiDB-lite"/>
    </source>
</evidence>
<proteinExistence type="inferred from homology"/>
<evidence type="ECO:0000256" key="9">
    <source>
        <dbReference type="ARBA" id="ARBA00022763"/>
    </source>
</evidence>
<protein>
    <recommendedName>
        <fullName evidence="15">8-oxo-dGTP diphosphatase</fullName>
        <ecNumber evidence="15">3.6.1.55</ecNumber>
    </recommendedName>
</protein>
<dbReference type="PANTHER" id="PTHR47707">
    <property type="entry name" value="8-OXO-DGTP DIPHOSPHATASE"/>
    <property type="match status" value="1"/>
</dbReference>
<comment type="catalytic activity">
    <reaction evidence="14">
        <text>8-oxo-dGTP + H2O = 8-oxo-dGMP + diphosphate + H(+)</text>
        <dbReference type="Rhea" id="RHEA:31575"/>
        <dbReference type="ChEBI" id="CHEBI:15377"/>
        <dbReference type="ChEBI" id="CHEBI:15378"/>
        <dbReference type="ChEBI" id="CHEBI:33019"/>
        <dbReference type="ChEBI" id="CHEBI:63224"/>
        <dbReference type="ChEBI" id="CHEBI:77896"/>
        <dbReference type="EC" id="3.6.1.55"/>
    </reaction>
</comment>
<name>A0A2V3HQ91_9ARCH</name>
<keyword evidence="5" id="KW-0963">Cytoplasm</keyword>
<dbReference type="InterPro" id="IPR036440">
    <property type="entry name" value="Peptidase_C15-like_sf"/>
</dbReference>
<evidence type="ECO:0000256" key="5">
    <source>
        <dbReference type="ARBA" id="ARBA00022490"/>
    </source>
</evidence>
<dbReference type="InterPro" id="IPR000816">
    <property type="entry name" value="Peptidase_C15"/>
</dbReference>
<dbReference type="GO" id="GO:0006281">
    <property type="term" value="P:DNA repair"/>
    <property type="evidence" value="ECO:0007669"/>
    <property type="project" value="UniProtKB-KW"/>
</dbReference>
<keyword evidence="7" id="KW-0235">DNA replication</keyword>
<dbReference type="SUPFAM" id="SSF53182">
    <property type="entry name" value="Pyrrolidone carboxyl peptidase (pyroglutamate aminopeptidase)"/>
    <property type="match status" value="1"/>
</dbReference>
<dbReference type="InterPro" id="IPR020476">
    <property type="entry name" value="Nudix_hydrolase"/>
</dbReference>
<comment type="caution">
    <text evidence="18">The sequence shown here is derived from an EMBL/GenBank/DDBJ whole genome shotgun (WGS) entry which is preliminary data.</text>
</comment>
<dbReference type="GO" id="GO:0016920">
    <property type="term" value="F:pyroglutamyl-peptidase activity"/>
    <property type="evidence" value="ECO:0007669"/>
    <property type="project" value="InterPro"/>
</dbReference>
<evidence type="ECO:0000256" key="1">
    <source>
        <dbReference type="ARBA" id="ARBA00001946"/>
    </source>
</evidence>
<feature type="region of interest" description="Disordered" evidence="16">
    <location>
        <begin position="1"/>
        <end position="30"/>
    </location>
</feature>
<dbReference type="GO" id="GO:0006508">
    <property type="term" value="P:proteolysis"/>
    <property type="evidence" value="ECO:0007669"/>
    <property type="project" value="UniProtKB-KW"/>
</dbReference>
<evidence type="ECO:0000256" key="14">
    <source>
        <dbReference type="ARBA" id="ARBA00035861"/>
    </source>
</evidence>
<dbReference type="GO" id="GO:0046872">
    <property type="term" value="F:metal ion binding"/>
    <property type="evidence" value="ECO:0007669"/>
    <property type="project" value="UniProtKB-KW"/>
</dbReference>
<evidence type="ECO:0000259" key="17">
    <source>
        <dbReference type="PROSITE" id="PS51462"/>
    </source>
</evidence>
<evidence type="ECO:0000256" key="4">
    <source>
        <dbReference type="ARBA" id="ARBA00022457"/>
    </source>
</evidence>
<dbReference type="Pfam" id="PF00293">
    <property type="entry name" value="NUDIX"/>
    <property type="match status" value="1"/>
</dbReference>
<dbReference type="InterPro" id="IPR015797">
    <property type="entry name" value="NUDIX_hydrolase-like_dom_sf"/>
</dbReference>
<evidence type="ECO:0000313" key="19">
    <source>
        <dbReference type="Proteomes" id="UP000248161"/>
    </source>
</evidence>
<dbReference type="GO" id="GO:0035539">
    <property type="term" value="F:8-oxo-7,8-dihydrodeoxyguanosine triphosphate pyrophosphatase activity"/>
    <property type="evidence" value="ECO:0007669"/>
    <property type="project" value="UniProtKB-EC"/>
</dbReference>
<dbReference type="InterPro" id="IPR016125">
    <property type="entry name" value="Peptidase_C15-like"/>
</dbReference>
<dbReference type="PANTHER" id="PTHR47707:SF1">
    <property type="entry name" value="NUDIX HYDROLASE FAMILY PROTEIN"/>
    <property type="match status" value="1"/>
</dbReference>
<keyword evidence="6" id="KW-0645">Protease</keyword>
<dbReference type="CDD" id="cd03425">
    <property type="entry name" value="NUDIX_MutT_NudA_like"/>
    <property type="match status" value="1"/>
</dbReference>
<dbReference type="PROSITE" id="PS51462">
    <property type="entry name" value="NUDIX"/>
    <property type="match status" value="1"/>
</dbReference>
<evidence type="ECO:0000256" key="2">
    <source>
        <dbReference type="ARBA" id="ARBA00005582"/>
    </source>
</evidence>
<evidence type="ECO:0000256" key="13">
    <source>
        <dbReference type="ARBA" id="ARBA00023204"/>
    </source>
</evidence>
<dbReference type="AlphaFoldDB" id="A0A2V3HQ91"/>
<keyword evidence="9" id="KW-0227">DNA damage</keyword>
<evidence type="ECO:0000256" key="6">
    <source>
        <dbReference type="ARBA" id="ARBA00022670"/>
    </source>
</evidence>
<dbReference type="Proteomes" id="UP000248161">
    <property type="component" value="Unassembled WGS sequence"/>
</dbReference>
<comment type="similarity">
    <text evidence="3">Belongs to the peptidase C15 family.</text>
</comment>
<keyword evidence="13" id="KW-0234">DNA repair</keyword>
<dbReference type="GO" id="GO:0044715">
    <property type="term" value="F:8-oxo-dGDP phosphatase activity"/>
    <property type="evidence" value="ECO:0007669"/>
    <property type="project" value="TreeGrafter"/>
</dbReference>
<feature type="domain" description="Nudix hydrolase" evidence="17">
    <location>
        <begin position="328"/>
        <end position="455"/>
    </location>
</feature>
<evidence type="ECO:0000256" key="3">
    <source>
        <dbReference type="ARBA" id="ARBA00006641"/>
    </source>
</evidence>
<comment type="cofactor">
    <cofactor evidence="1">
        <name>Mg(2+)</name>
        <dbReference type="ChEBI" id="CHEBI:18420"/>
    </cofactor>
</comment>
<evidence type="ECO:0000256" key="11">
    <source>
        <dbReference type="ARBA" id="ARBA00022807"/>
    </source>
</evidence>
<dbReference type="GO" id="GO:0005829">
    <property type="term" value="C:cytosol"/>
    <property type="evidence" value="ECO:0007669"/>
    <property type="project" value="InterPro"/>
</dbReference>
<evidence type="ECO:0000256" key="15">
    <source>
        <dbReference type="ARBA" id="ARBA00038905"/>
    </source>
</evidence>
<keyword evidence="12" id="KW-0460">Magnesium</keyword>
<dbReference type="Pfam" id="PF01470">
    <property type="entry name" value="Peptidase_C15"/>
    <property type="match status" value="1"/>
</dbReference>
<dbReference type="EC" id="3.6.1.55" evidence="15"/>
<accession>A0A2V3HQ91</accession>
<evidence type="ECO:0000256" key="12">
    <source>
        <dbReference type="ARBA" id="ARBA00022842"/>
    </source>
</evidence>
<dbReference type="Gene3D" id="3.40.630.20">
    <property type="entry name" value="Peptidase C15, pyroglutamyl peptidase I-like"/>
    <property type="match status" value="1"/>
</dbReference>
<feature type="compositionally biased region" description="Low complexity" evidence="16">
    <location>
        <begin position="87"/>
        <end position="101"/>
    </location>
</feature>
<evidence type="ECO:0000256" key="10">
    <source>
        <dbReference type="ARBA" id="ARBA00022801"/>
    </source>
</evidence>
<dbReference type="InterPro" id="IPR020084">
    <property type="entry name" value="NUDIX_hydrolase_CS"/>
</dbReference>
<comment type="similarity">
    <text evidence="2">Belongs to the Nudix hydrolase family.</text>
</comment>
<dbReference type="PROSITE" id="PS00893">
    <property type="entry name" value="NUDIX_BOX"/>
    <property type="match status" value="1"/>
</dbReference>
<evidence type="ECO:0000313" key="18">
    <source>
        <dbReference type="EMBL" id="PXF20999.1"/>
    </source>
</evidence>
<reference evidence="18 19" key="1">
    <citation type="journal article" date="2015" name="Nat. Commun.">
        <title>Genomic and transcriptomic evidence for scavenging of diverse organic compounds by widespread deep-sea archaea.</title>
        <authorList>
            <person name="Li M."/>
            <person name="Baker B.J."/>
            <person name="Anantharaman K."/>
            <person name="Jain S."/>
            <person name="Breier J.A."/>
            <person name="Dick G.J."/>
        </authorList>
    </citation>
    <scope>NUCLEOTIDE SEQUENCE [LARGE SCALE GENOMIC DNA]</scope>
    <source>
        <strain evidence="18">Cayman_51_deep</strain>
    </source>
</reference>
<organism evidence="18 19">
    <name type="scientific">Candidatus Thalassarchaeum betae</name>
    <dbReference type="NCBI Taxonomy" id="2599289"/>
    <lineage>
        <taxon>Archaea</taxon>
        <taxon>Methanobacteriati</taxon>
        <taxon>Thermoplasmatota</taxon>
        <taxon>Candidatus Poseidoniia</taxon>
        <taxon>Candidatus Poseidoniales</taxon>
        <taxon>Candidatus Thalassarchaeaceae</taxon>
        <taxon>Candidatus Thalassarchaeum</taxon>
    </lineage>
</organism>
<dbReference type="GO" id="GO:0008413">
    <property type="term" value="F:8-oxo-7,8-dihydroguanosine triphosphate pyrophosphatase activity"/>
    <property type="evidence" value="ECO:0007669"/>
    <property type="project" value="TreeGrafter"/>
</dbReference>
<dbReference type="PRINTS" id="PR00502">
    <property type="entry name" value="NUDIXFAMILY"/>
</dbReference>
<evidence type="ECO:0000256" key="8">
    <source>
        <dbReference type="ARBA" id="ARBA00022723"/>
    </source>
</evidence>
<keyword evidence="11" id="KW-0788">Thiol protease</keyword>
<dbReference type="InterPro" id="IPR047127">
    <property type="entry name" value="MutT-like"/>
</dbReference>
<keyword evidence="8" id="KW-0479">Metal-binding</keyword>
<dbReference type="EMBL" id="PSPG01000013">
    <property type="protein sequence ID" value="PXF20999.1"/>
    <property type="molecule type" value="Genomic_DNA"/>
</dbReference>
<feature type="region of interest" description="Disordered" evidence="16">
    <location>
        <begin position="53"/>
        <end position="115"/>
    </location>
</feature>
<keyword evidence="4" id="KW-0515">Mutator protein</keyword>
<dbReference type="Gene3D" id="3.90.79.10">
    <property type="entry name" value="Nucleoside Triphosphate Pyrophosphohydrolase"/>
    <property type="match status" value="1"/>
</dbReference>
<dbReference type="GO" id="GO:0006260">
    <property type="term" value="P:DNA replication"/>
    <property type="evidence" value="ECO:0007669"/>
    <property type="project" value="UniProtKB-KW"/>
</dbReference>
<keyword evidence="10" id="KW-0378">Hydrolase</keyword>
<dbReference type="GO" id="GO:0044716">
    <property type="term" value="F:8-oxo-GDP phosphatase activity"/>
    <property type="evidence" value="ECO:0007669"/>
    <property type="project" value="TreeGrafter"/>
</dbReference>